<feature type="compositionally biased region" description="Basic and acidic residues" evidence="3">
    <location>
        <begin position="407"/>
        <end position="430"/>
    </location>
</feature>
<dbReference type="InterPro" id="IPR009057">
    <property type="entry name" value="Homeodomain-like_sf"/>
</dbReference>
<feature type="compositionally biased region" description="Basic and acidic residues" evidence="3">
    <location>
        <begin position="388"/>
        <end position="398"/>
    </location>
</feature>
<evidence type="ECO:0000259" key="5">
    <source>
        <dbReference type="PROSITE" id="PS50181"/>
    </source>
</evidence>
<feature type="domain" description="Myb-like" evidence="4">
    <location>
        <begin position="593"/>
        <end position="661"/>
    </location>
</feature>
<protein>
    <recommendedName>
        <fullName evidence="9">Cyclin-D-binding Myb-like transcription factor 1</fullName>
    </recommendedName>
</protein>
<dbReference type="SMART" id="SM00717">
    <property type="entry name" value="SANT"/>
    <property type="match status" value="3"/>
</dbReference>
<feature type="domain" description="F-box" evidence="5">
    <location>
        <begin position="1"/>
        <end position="44"/>
    </location>
</feature>
<keyword evidence="2" id="KW-0539">Nucleus</keyword>
<name>A0ABP0YEV0_9ROSI</name>
<feature type="domain" description="HTH myb-type" evidence="6">
    <location>
        <begin position="549"/>
        <end position="596"/>
    </location>
</feature>
<accession>A0ABP0YEV0</accession>
<dbReference type="PROSITE" id="PS50181">
    <property type="entry name" value="FBOX"/>
    <property type="match status" value="1"/>
</dbReference>
<feature type="compositionally biased region" description="Basic residues" evidence="3">
    <location>
        <begin position="307"/>
        <end position="317"/>
    </location>
</feature>
<organism evidence="7 8">
    <name type="scientific">Citrullus colocynthis</name>
    <name type="common">colocynth</name>
    <dbReference type="NCBI Taxonomy" id="252529"/>
    <lineage>
        <taxon>Eukaryota</taxon>
        <taxon>Viridiplantae</taxon>
        <taxon>Streptophyta</taxon>
        <taxon>Embryophyta</taxon>
        <taxon>Tracheophyta</taxon>
        <taxon>Spermatophyta</taxon>
        <taxon>Magnoliopsida</taxon>
        <taxon>eudicotyledons</taxon>
        <taxon>Gunneridae</taxon>
        <taxon>Pentapetalae</taxon>
        <taxon>rosids</taxon>
        <taxon>fabids</taxon>
        <taxon>Cucurbitales</taxon>
        <taxon>Cucurbitaceae</taxon>
        <taxon>Benincaseae</taxon>
        <taxon>Citrullus</taxon>
    </lineage>
</organism>
<evidence type="ECO:0000256" key="2">
    <source>
        <dbReference type="ARBA" id="ARBA00023242"/>
    </source>
</evidence>
<dbReference type="PROSITE" id="PS50090">
    <property type="entry name" value="MYB_LIKE"/>
    <property type="match status" value="3"/>
</dbReference>
<dbReference type="SUPFAM" id="SSF46689">
    <property type="entry name" value="Homeodomain-like"/>
    <property type="match status" value="2"/>
</dbReference>
<evidence type="ECO:0008006" key="9">
    <source>
        <dbReference type="Google" id="ProtNLM"/>
    </source>
</evidence>
<dbReference type="PROSITE" id="PS51294">
    <property type="entry name" value="HTH_MYB"/>
    <property type="match status" value="1"/>
</dbReference>
<evidence type="ECO:0000313" key="7">
    <source>
        <dbReference type="EMBL" id="CAK9319024.1"/>
    </source>
</evidence>
<evidence type="ECO:0000259" key="4">
    <source>
        <dbReference type="PROSITE" id="PS50090"/>
    </source>
</evidence>
<reference evidence="7 8" key="1">
    <citation type="submission" date="2024-03" db="EMBL/GenBank/DDBJ databases">
        <authorList>
            <person name="Gkanogiannis A."/>
            <person name="Becerra Lopez-Lavalle L."/>
        </authorList>
    </citation>
    <scope>NUCLEOTIDE SEQUENCE [LARGE SCALE GENOMIC DNA]</scope>
</reference>
<evidence type="ECO:0000259" key="6">
    <source>
        <dbReference type="PROSITE" id="PS51294"/>
    </source>
</evidence>
<dbReference type="InterPro" id="IPR036047">
    <property type="entry name" value="F-box-like_dom_sf"/>
</dbReference>
<feature type="domain" description="Myb-like" evidence="4">
    <location>
        <begin position="550"/>
        <end position="592"/>
    </location>
</feature>
<feature type="compositionally biased region" description="Basic and acidic residues" evidence="3">
    <location>
        <begin position="292"/>
        <end position="306"/>
    </location>
</feature>
<evidence type="ECO:0000256" key="1">
    <source>
        <dbReference type="ARBA" id="ARBA00004123"/>
    </source>
</evidence>
<dbReference type="PANTHER" id="PTHR47430">
    <property type="entry name" value="GB|AAC33480.1"/>
    <property type="match status" value="1"/>
</dbReference>
<dbReference type="CDD" id="cd00167">
    <property type="entry name" value="SANT"/>
    <property type="match status" value="1"/>
</dbReference>
<comment type="subcellular location">
    <subcellularLocation>
        <location evidence="1">Nucleus</location>
    </subcellularLocation>
</comment>
<dbReference type="Gene3D" id="1.10.10.60">
    <property type="entry name" value="Homeodomain-like"/>
    <property type="match status" value="2"/>
</dbReference>
<evidence type="ECO:0000313" key="8">
    <source>
        <dbReference type="Proteomes" id="UP001642487"/>
    </source>
</evidence>
<gene>
    <name evidence="7" type="ORF">CITCOLO1_LOCUS11013</name>
</gene>
<evidence type="ECO:0000256" key="3">
    <source>
        <dbReference type="SAM" id="MobiDB-lite"/>
    </source>
</evidence>
<feature type="region of interest" description="Disordered" evidence="3">
    <location>
        <begin position="274"/>
        <end position="444"/>
    </location>
</feature>
<dbReference type="Gene3D" id="1.20.1280.50">
    <property type="match status" value="1"/>
</dbReference>
<dbReference type="CDD" id="cd22162">
    <property type="entry name" value="F-box_AtSKIP3-like"/>
    <property type="match status" value="1"/>
</dbReference>
<feature type="domain" description="Myb-like" evidence="4">
    <location>
        <begin position="663"/>
        <end position="716"/>
    </location>
</feature>
<feature type="compositionally biased region" description="Basic and acidic residues" evidence="3">
    <location>
        <begin position="348"/>
        <end position="357"/>
    </location>
</feature>
<dbReference type="InterPro" id="IPR017930">
    <property type="entry name" value="Myb_dom"/>
</dbReference>
<feature type="compositionally biased region" description="Basic and acidic residues" evidence="3">
    <location>
        <begin position="332"/>
        <end position="341"/>
    </location>
</feature>
<dbReference type="Pfam" id="PF12937">
    <property type="entry name" value="F-box-like"/>
    <property type="match status" value="1"/>
</dbReference>
<dbReference type="PANTHER" id="PTHR47430:SF4">
    <property type="entry name" value="GB|AAC33480.1"/>
    <property type="match status" value="1"/>
</dbReference>
<dbReference type="Pfam" id="PF13921">
    <property type="entry name" value="Myb_DNA-bind_6"/>
    <property type="match status" value="1"/>
</dbReference>
<dbReference type="InterPro" id="IPR001005">
    <property type="entry name" value="SANT/Myb"/>
</dbReference>
<sequence>MENLPVECISHVLGFTSPKDVCRSAGVSSAFRSAADCELLWKTLLPEDYRNTIAMSSSLPPPYLNSLSAEALYFLLSDHPLFYKSRKLVGVVEDYEFRVEFDDEFRMGMEDMDMEISSQIYCGVHFVFNLPLKEEEASILRRTKDGGDAVPLDDAAVSRADGWTEIEITGIVTGEAGGSIDFTLKHHIYPPPSGTNFKRLIFDSSISSKLVTRLARLLPFSLLSTAVRTPIAPPPPSRSFPPPPPSSFPPKFYFLAGPSIFFVSRSQMTTSELIAQDEGVTHTKMQMQTMKNTKEPDGSDKNDEEKKKKKKKKKQKEHKTQEDEQKEEIESDTEHRVKKEEIESEAEPCVKKNDEMQKKKKAKLPEGINENNCKSGPDSGKEKKKKKQNTEDSKEHITKEKKRKKTKSVEDESLEKLREGGAGSREHEEISSPPERLSPKGSSKKVKFSEDVEIFPLVDVESSGKTKQDDGLIRGKRFSKEEDEIVKMAVLQYIEEHALGDEGLKKVLHCKEFPEVKNCWKDIGKAIPYRPYLSVYYRAHILFERDETRKWTPEEYELVRKFHDKHGSDWKVLAEVLGKHRVHVKDTWRRIKLPNMKKGQWTQDEYQKLFDLVNKDLRLKAFEEKRSKHGMLRDNICWGAISDELSTRSTALCCQKWYGQLTSPMVAEDEWADVDDYRLIDALSSLDACSIEDVEWDQLLEHRSGDVCRKRWSQMVKHIGDNGNKSFSEQVEVLSERYSIDVLDAREAYDNAPIVD</sequence>
<dbReference type="EMBL" id="OZ021737">
    <property type="protein sequence ID" value="CAK9319024.1"/>
    <property type="molecule type" value="Genomic_DNA"/>
</dbReference>
<dbReference type="InterPro" id="IPR001810">
    <property type="entry name" value="F-box_dom"/>
</dbReference>
<dbReference type="SUPFAM" id="SSF81383">
    <property type="entry name" value="F-box domain"/>
    <property type="match status" value="1"/>
</dbReference>
<proteinExistence type="predicted"/>
<keyword evidence="8" id="KW-1185">Reference proteome</keyword>
<dbReference type="Proteomes" id="UP001642487">
    <property type="component" value="Chromosome 3"/>
</dbReference>